<comment type="subcellular location">
    <subcellularLocation>
        <location evidence="1">Cytoplasm</location>
    </subcellularLocation>
</comment>
<evidence type="ECO:0000256" key="4">
    <source>
        <dbReference type="ARBA" id="ARBA00022759"/>
    </source>
</evidence>
<dbReference type="GO" id="GO:0005737">
    <property type="term" value="C:cytoplasm"/>
    <property type="evidence" value="ECO:0007669"/>
    <property type="project" value="UniProtKB-SubCell"/>
</dbReference>
<dbReference type="Pfam" id="PF04493">
    <property type="entry name" value="Endonuclease_5"/>
    <property type="match status" value="1"/>
</dbReference>
<evidence type="ECO:0000256" key="1">
    <source>
        <dbReference type="ARBA" id="ARBA00004496"/>
    </source>
</evidence>
<dbReference type="Gene3D" id="3.30.2170.10">
    <property type="entry name" value="archaeoglobus fulgidus dsm 4304 superfamily"/>
    <property type="match status" value="1"/>
</dbReference>
<accession>A0A6J0ZLZ2</accession>
<dbReference type="GO" id="GO:0006281">
    <property type="term" value="P:DNA repair"/>
    <property type="evidence" value="ECO:0007669"/>
    <property type="project" value="InterPro"/>
</dbReference>
<dbReference type="CDD" id="cd06559">
    <property type="entry name" value="Endonuclease_V"/>
    <property type="match status" value="1"/>
</dbReference>
<dbReference type="OrthoDB" id="20018at2759"/>
<sequence length="315" mass="35840">MEGVNEKENEEVEAQKHSGPSELGKWAEIQDMLKKRVITEDDFPWRLPSSQAQHQQLRYVGGVDVCFSKEEPSMACGSLVVLDLHHALRLVHQCYTVLTLDVPYVPGFLAFREAPILVHLLEKMKSTASPFYPQVLMVDGNGLLHPRGFGLASHLGVLANLPTIGIGKNLHHVDGLTRSGVKELFEAEENRTKDLITLRGSSGFIWGVAMRSTQSSLKPLFVSIGHRISLDTAIKVVKMTCKFRVPEPIRQADIRSREHLHKHQIGRTYWWQYVGQISCSEVPDFVRSYLVQHFIRFSKLFQKLSTLRRETQTQY</sequence>
<reference evidence="8" key="1">
    <citation type="submission" date="2025-08" db="UniProtKB">
        <authorList>
            <consortium name="RefSeq"/>
        </authorList>
    </citation>
    <scope>IDENTIFICATION</scope>
    <source>
        <tissue evidence="8">Leaf</tissue>
    </source>
</reference>
<organism evidence="7 8">
    <name type="scientific">Herrania umbratica</name>
    <dbReference type="NCBI Taxonomy" id="108875"/>
    <lineage>
        <taxon>Eukaryota</taxon>
        <taxon>Viridiplantae</taxon>
        <taxon>Streptophyta</taxon>
        <taxon>Embryophyta</taxon>
        <taxon>Tracheophyta</taxon>
        <taxon>Spermatophyta</taxon>
        <taxon>Magnoliopsida</taxon>
        <taxon>eudicotyledons</taxon>
        <taxon>Gunneridae</taxon>
        <taxon>Pentapetalae</taxon>
        <taxon>rosids</taxon>
        <taxon>malvids</taxon>
        <taxon>Malvales</taxon>
        <taxon>Malvaceae</taxon>
        <taxon>Byttnerioideae</taxon>
        <taxon>Herrania</taxon>
    </lineage>
</organism>
<dbReference type="GeneID" id="110410459"/>
<dbReference type="GO" id="GO:0003727">
    <property type="term" value="F:single-stranded RNA binding"/>
    <property type="evidence" value="ECO:0007669"/>
    <property type="project" value="TreeGrafter"/>
</dbReference>
<keyword evidence="3" id="KW-0540">Nuclease</keyword>
<evidence type="ECO:0000256" key="2">
    <source>
        <dbReference type="ARBA" id="ARBA00022490"/>
    </source>
</evidence>
<dbReference type="GO" id="GO:0016891">
    <property type="term" value="F:RNA endonuclease activity producing 5'-phosphomonoesters, hydrolytic mechanism"/>
    <property type="evidence" value="ECO:0007669"/>
    <property type="project" value="TreeGrafter"/>
</dbReference>
<keyword evidence="7" id="KW-1185">Reference proteome</keyword>
<dbReference type="RefSeq" id="XP_021275827.1">
    <property type="nucleotide sequence ID" value="XM_021420152.1"/>
</dbReference>
<dbReference type="PANTHER" id="PTHR28511">
    <property type="entry name" value="ENDONUCLEASE V"/>
    <property type="match status" value="1"/>
</dbReference>
<dbReference type="AlphaFoldDB" id="A0A6J0ZLZ2"/>
<proteinExistence type="inferred from homology"/>
<keyword evidence="2" id="KW-0963">Cytoplasm</keyword>
<feature type="region of interest" description="Disordered" evidence="6">
    <location>
        <begin position="1"/>
        <end position="24"/>
    </location>
</feature>
<evidence type="ECO:0000256" key="6">
    <source>
        <dbReference type="SAM" id="MobiDB-lite"/>
    </source>
</evidence>
<evidence type="ECO:0000313" key="7">
    <source>
        <dbReference type="Proteomes" id="UP000504621"/>
    </source>
</evidence>
<evidence type="ECO:0000256" key="5">
    <source>
        <dbReference type="ARBA" id="ARBA00022801"/>
    </source>
</evidence>
<dbReference type="InterPro" id="IPR007581">
    <property type="entry name" value="Endonuclease-V"/>
</dbReference>
<keyword evidence="4 8" id="KW-0255">Endonuclease</keyword>
<keyword evidence="5" id="KW-0378">Hydrolase</keyword>
<name>A0A6J0ZLZ2_9ROSI</name>
<dbReference type="Proteomes" id="UP000504621">
    <property type="component" value="Unplaced"/>
</dbReference>
<dbReference type="FunFam" id="3.30.2170.10:FF:000005">
    <property type="entry name" value="Predicted protein"/>
    <property type="match status" value="1"/>
</dbReference>
<gene>
    <name evidence="8" type="primary">LOC110410459</name>
</gene>
<dbReference type="GO" id="GO:0005730">
    <property type="term" value="C:nucleolus"/>
    <property type="evidence" value="ECO:0007669"/>
    <property type="project" value="TreeGrafter"/>
</dbReference>
<protein>
    <submittedName>
        <fullName evidence="8">Endonuclease V isoform X1</fullName>
    </submittedName>
</protein>
<evidence type="ECO:0000313" key="8">
    <source>
        <dbReference type="RefSeq" id="XP_021275827.1"/>
    </source>
</evidence>
<dbReference type="HAMAP" id="MF_00801">
    <property type="entry name" value="Endonuclease_5"/>
    <property type="match status" value="1"/>
</dbReference>
<dbReference type="PANTHER" id="PTHR28511:SF1">
    <property type="entry name" value="ENDONUCLEASE V"/>
    <property type="match status" value="1"/>
</dbReference>
<evidence type="ECO:0000256" key="3">
    <source>
        <dbReference type="ARBA" id="ARBA00022722"/>
    </source>
</evidence>